<accession>A0A2Z6QKZ3</accession>
<dbReference type="EMBL" id="BLAL01000027">
    <property type="protein sequence ID" value="GES76965.1"/>
    <property type="molecule type" value="Genomic_DNA"/>
</dbReference>
<dbReference type="Proteomes" id="UP000615446">
    <property type="component" value="Unassembled WGS sequence"/>
</dbReference>
<name>A0A2Z6QKZ3_9GLOM</name>
<evidence type="ECO:0000313" key="3">
    <source>
        <dbReference type="Proteomes" id="UP000247702"/>
    </source>
</evidence>
<evidence type="ECO:0000313" key="1">
    <source>
        <dbReference type="EMBL" id="GBB90720.1"/>
    </source>
</evidence>
<reference evidence="1 3" key="1">
    <citation type="submission" date="2017-11" db="EMBL/GenBank/DDBJ databases">
        <title>The genome of Rhizophagus clarus HR1 reveals common genetic basis of auxotrophy among arbuscular mycorrhizal fungi.</title>
        <authorList>
            <person name="Kobayashi Y."/>
        </authorList>
    </citation>
    <scope>NUCLEOTIDE SEQUENCE [LARGE SCALE GENOMIC DNA]</scope>
    <source>
        <strain evidence="1 3">HR1</strain>
    </source>
</reference>
<evidence type="ECO:0000313" key="2">
    <source>
        <dbReference type="EMBL" id="GES76965.1"/>
    </source>
</evidence>
<dbReference type="Proteomes" id="UP000247702">
    <property type="component" value="Unassembled WGS sequence"/>
</dbReference>
<dbReference type="AlphaFoldDB" id="A0A2Z6QKZ3"/>
<sequence>MPKIAEEAMDRARVLKTALSLNMELSAYSLIPDYLQNINGGMISGKTNMAIFQPTYTATQQVESIKKIVERKISEGIAATLGQIRTELKLY</sequence>
<dbReference type="OrthoDB" id="10560759at2759"/>
<protein>
    <submittedName>
        <fullName evidence="1">Uncharacterized protein</fullName>
    </submittedName>
</protein>
<gene>
    <name evidence="2" type="ORF">RCL2_000435200</name>
    <name evidence="1" type="ORF">RclHR1_17780007</name>
</gene>
<dbReference type="EMBL" id="BEXD01000866">
    <property type="protein sequence ID" value="GBB90720.1"/>
    <property type="molecule type" value="Genomic_DNA"/>
</dbReference>
<comment type="caution">
    <text evidence="1">The sequence shown here is derived from an EMBL/GenBank/DDBJ whole genome shotgun (WGS) entry which is preliminary data.</text>
</comment>
<reference evidence="2" key="2">
    <citation type="submission" date="2019-10" db="EMBL/GenBank/DDBJ databases">
        <title>Conservation and host-specific expression of non-tandemly repeated heterogenous ribosome RNA gene in arbuscular mycorrhizal fungi.</title>
        <authorList>
            <person name="Maeda T."/>
            <person name="Kobayashi Y."/>
            <person name="Nakagawa T."/>
            <person name="Ezawa T."/>
            <person name="Yamaguchi K."/>
            <person name="Bino T."/>
            <person name="Nishimoto Y."/>
            <person name="Shigenobu S."/>
            <person name="Kawaguchi M."/>
        </authorList>
    </citation>
    <scope>NUCLEOTIDE SEQUENCE</scope>
    <source>
        <strain evidence="2">HR1</strain>
    </source>
</reference>
<proteinExistence type="predicted"/>
<keyword evidence="3" id="KW-1185">Reference proteome</keyword>
<organism evidence="1 3">
    <name type="scientific">Rhizophagus clarus</name>
    <dbReference type="NCBI Taxonomy" id="94130"/>
    <lineage>
        <taxon>Eukaryota</taxon>
        <taxon>Fungi</taxon>
        <taxon>Fungi incertae sedis</taxon>
        <taxon>Mucoromycota</taxon>
        <taxon>Glomeromycotina</taxon>
        <taxon>Glomeromycetes</taxon>
        <taxon>Glomerales</taxon>
        <taxon>Glomeraceae</taxon>
        <taxon>Rhizophagus</taxon>
    </lineage>
</organism>